<keyword evidence="3" id="KW-0408">Iron</keyword>
<evidence type="ECO:0000256" key="4">
    <source>
        <dbReference type="ARBA" id="ARBA00023014"/>
    </source>
</evidence>
<accession>A0A5C7FJH0</accession>
<sequence length="232" mass="26120">MTPQEKTLLIDEILAAHYGAPFIPFSYRDPLSELVSAMLSHRTRNAVTRVAYLNLKERFATWEEVIEAPTDEVEEAIRGVTFPEVKAPRIQQALREVAARNMGELSLEGLHEVSVEEARSWLEAIPGVGAKTSAAVLSFSHLRMPALVVDTHHHRVALRLGLVPAKSSLDKTARILQAFIPEDWDGQRVYDSHQGFMRHGQKVCHWRKPNCQVCIVREYCDHYAAQNATSEG</sequence>
<dbReference type="GO" id="GO:0016787">
    <property type="term" value="F:hydrolase activity"/>
    <property type="evidence" value="ECO:0007669"/>
    <property type="project" value="UniProtKB-ARBA"/>
</dbReference>
<dbReference type="CDD" id="cd00056">
    <property type="entry name" value="ENDO3c"/>
    <property type="match status" value="1"/>
</dbReference>
<protein>
    <submittedName>
        <fullName evidence="6">Endonuclease III</fullName>
    </submittedName>
</protein>
<feature type="domain" description="HhH-GPD" evidence="5">
    <location>
        <begin position="39"/>
        <end position="202"/>
    </location>
</feature>
<gene>
    <name evidence="6" type="ORF">FUA23_01695</name>
</gene>
<dbReference type="InterPro" id="IPR011257">
    <property type="entry name" value="DNA_glycosylase"/>
</dbReference>
<dbReference type="PANTHER" id="PTHR47203:SF1">
    <property type="entry name" value="HYPOTHETICAL BASE EXCISION DNA REPAIR PROTEIN (EUROFUNG)"/>
    <property type="match status" value="1"/>
</dbReference>
<dbReference type="OrthoDB" id="9800977at2"/>
<dbReference type="Proteomes" id="UP000321907">
    <property type="component" value="Unassembled WGS sequence"/>
</dbReference>
<evidence type="ECO:0000256" key="2">
    <source>
        <dbReference type="ARBA" id="ARBA00022723"/>
    </source>
</evidence>
<keyword evidence="4" id="KW-0411">Iron-sulfur</keyword>
<evidence type="ECO:0000313" key="6">
    <source>
        <dbReference type="EMBL" id="TXF91435.1"/>
    </source>
</evidence>
<organism evidence="6 7">
    <name type="scientific">Neolewinella aurantiaca</name>
    <dbReference type="NCBI Taxonomy" id="2602767"/>
    <lineage>
        <taxon>Bacteria</taxon>
        <taxon>Pseudomonadati</taxon>
        <taxon>Bacteroidota</taxon>
        <taxon>Saprospiria</taxon>
        <taxon>Saprospirales</taxon>
        <taxon>Lewinellaceae</taxon>
        <taxon>Neolewinella</taxon>
    </lineage>
</organism>
<dbReference type="Gene3D" id="1.10.1670.10">
    <property type="entry name" value="Helix-hairpin-Helix base-excision DNA repair enzymes (C-terminal)"/>
    <property type="match status" value="1"/>
</dbReference>
<keyword evidence="6" id="KW-0540">Nuclease</keyword>
<keyword evidence="7" id="KW-1185">Reference proteome</keyword>
<dbReference type="InterPro" id="IPR023170">
    <property type="entry name" value="HhH_base_excis_C"/>
</dbReference>
<dbReference type="Pfam" id="PF00730">
    <property type="entry name" value="HhH-GPD"/>
    <property type="match status" value="1"/>
</dbReference>
<dbReference type="InterPro" id="IPR003265">
    <property type="entry name" value="HhH-GPD_domain"/>
</dbReference>
<keyword evidence="2" id="KW-0479">Metal-binding</keyword>
<dbReference type="PIRSF" id="PIRSF001435">
    <property type="entry name" value="Nth"/>
    <property type="match status" value="1"/>
</dbReference>
<name>A0A5C7FJH0_9BACT</name>
<proteinExistence type="predicted"/>
<dbReference type="SMART" id="SM00525">
    <property type="entry name" value="FES"/>
    <property type="match status" value="1"/>
</dbReference>
<dbReference type="GO" id="GO:0140097">
    <property type="term" value="F:catalytic activity, acting on DNA"/>
    <property type="evidence" value="ECO:0007669"/>
    <property type="project" value="UniProtKB-ARBA"/>
</dbReference>
<dbReference type="GO" id="GO:0051539">
    <property type="term" value="F:4 iron, 4 sulfur cluster binding"/>
    <property type="evidence" value="ECO:0007669"/>
    <property type="project" value="InterPro"/>
</dbReference>
<comment type="cofactor">
    <cofactor evidence="1">
        <name>[4Fe-4S] cluster</name>
        <dbReference type="ChEBI" id="CHEBI:49883"/>
    </cofactor>
</comment>
<evidence type="ECO:0000259" key="5">
    <source>
        <dbReference type="SMART" id="SM00478"/>
    </source>
</evidence>
<dbReference type="InterPro" id="IPR003651">
    <property type="entry name" value="Endonuclease3_FeS-loop_motif"/>
</dbReference>
<evidence type="ECO:0000313" key="7">
    <source>
        <dbReference type="Proteomes" id="UP000321907"/>
    </source>
</evidence>
<dbReference type="GO" id="GO:0004519">
    <property type="term" value="F:endonuclease activity"/>
    <property type="evidence" value="ECO:0007669"/>
    <property type="project" value="UniProtKB-KW"/>
</dbReference>
<dbReference type="GO" id="GO:0046872">
    <property type="term" value="F:metal ion binding"/>
    <property type="evidence" value="ECO:0007669"/>
    <property type="project" value="UniProtKB-KW"/>
</dbReference>
<comment type="caution">
    <text evidence="6">The sequence shown here is derived from an EMBL/GenBank/DDBJ whole genome shotgun (WGS) entry which is preliminary data.</text>
</comment>
<dbReference type="SUPFAM" id="SSF48150">
    <property type="entry name" value="DNA-glycosylase"/>
    <property type="match status" value="1"/>
</dbReference>
<dbReference type="GO" id="GO:0006284">
    <property type="term" value="P:base-excision repair"/>
    <property type="evidence" value="ECO:0007669"/>
    <property type="project" value="InterPro"/>
</dbReference>
<dbReference type="RefSeq" id="WP_147928975.1">
    <property type="nucleotide sequence ID" value="NZ_VOXD01000002.1"/>
</dbReference>
<evidence type="ECO:0000256" key="1">
    <source>
        <dbReference type="ARBA" id="ARBA00001966"/>
    </source>
</evidence>
<dbReference type="SMART" id="SM00478">
    <property type="entry name" value="ENDO3c"/>
    <property type="match status" value="1"/>
</dbReference>
<reference evidence="6 7" key="1">
    <citation type="submission" date="2019-08" db="EMBL/GenBank/DDBJ databases">
        <title>Lewinella sp. strain SSH13 Genome sequencing and assembly.</title>
        <authorList>
            <person name="Kim I."/>
        </authorList>
    </citation>
    <scope>NUCLEOTIDE SEQUENCE [LARGE SCALE GENOMIC DNA]</scope>
    <source>
        <strain evidence="6 7">SSH13</strain>
    </source>
</reference>
<dbReference type="EMBL" id="VOXD01000002">
    <property type="protein sequence ID" value="TXF91435.1"/>
    <property type="molecule type" value="Genomic_DNA"/>
</dbReference>
<dbReference type="PANTHER" id="PTHR47203">
    <property type="match status" value="1"/>
</dbReference>
<dbReference type="Gene3D" id="1.10.340.30">
    <property type="entry name" value="Hypothetical protein, domain 2"/>
    <property type="match status" value="1"/>
</dbReference>
<dbReference type="AlphaFoldDB" id="A0A5C7FJH0"/>
<keyword evidence="6" id="KW-0378">Hydrolase</keyword>
<keyword evidence="6" id="KW-0255">Endonuclease</keyword>
<evidence type="ECO:0000256" key="3">
    <source>
        <dbReference type="ARBA" id="ARBA00023004"/>
    </source>
</evidence>